<evidence type="ECO:0000313" key="1">
    <source>
        <dbReference type="EMBL" id="KAH9682989.1"/>
    </source>
</evidence>
<comment type="caution">
    <text evidence="1">The sequence shown here is derived from an EMBL/GenBank/DDBJ whole genome shotgun (WGS) entry which is preliminary data.</text>
</comment>
<evidence type="ECO:0000313" key="2">
    <source>
        <dbReference type="Proteomes" id="UP000829398"/>
    </source>
</evidence>
<proteinExistence type="predicted"/>
<gene>
    <name evidence="1" type="ORF">KPL71_027540</name>
</gene>
<accession>A0ACB8I7F5</accession>
<dbReference type="Proteomes" id="UP000829398">
    <property type="component" value="Chromosome 9"/>
</dbReference>
<organism evidence="1 2">
    <name type="scientific">Citrus sinensis</name>
    <name type="common">Sweet orange</name>
    <name type="synonym">Citrus aurantium var. sinensis</name>
    <dbReference type="NCBI Taxonomy" id="2711"/>
    <lineage>
        <taxon>Eukaryota</taxon>
        <taxon>Viridiplantae</taxon>
        <taxon>Streptophyta</taxon>
        <taxon>Embryophyta</taxon>
        <taxon>Tracheophyta</taxon>
        <taxon>Spermatophyta</taxon>
        <taxon>Magnoliopsida</taxon>
        <taxon>eudicotyledons</taxon>
        <taxon>Gunneridae</taxon>
        <taxon>Pentapetalae</taxon>
        <taxon>rosids</taxon>
        <taxon>malvids</taxon>
        <taxon>Sapindales</taxon>
        <taxon>Rutaceae</taxon>
        <taxon>Aurantioideae</taxon>
        <taxon>Citrus</taxon>
    </lineage>
</organism>
<protein>
    <submittedName>
        <fullName evidence="1">Integrase catalytic domain-containing protein</fullName>
    </submittedName>
</protein>
<keyword evidence="2" id="KW-1185">Reference proteome</keyword>
<sequence length="1277" mass="146144">MVEGETSRIGERSTETISGDTLGGRRDLSNRYSAHVIGGQKINVEKFDGKINFGMWRREVMDALIQIDLDVVLKNKRHLYDEEIWDRMNENACGQIRSCLTKEVKYLVKDNECAMALWRTLEEKYLLKCPENCLHAMSQVYGFRMKPGVSMHDHVSRYEKLLADLKNLDEDIKGEVKAMILLHSLLEEYSHFVTTLIYEKSVIIFKGVCTTLTNLEIRNNNKNSERASSEALVSRDWAMEKKKKRGGKNSQSKSRSRNIARDESYVASSSEWILDTGATYHLCPIKEWFTDFRNLKSGAVVMGNDQPCRTMGIRTIRLKIFDGMVRELKEVRFVPALKKNLNSVGALEAKGYKVTIEDGIMKFTHGAMVILQGVWSHNLYYLKGGTTDEANIVEAHSDTTKLWHVRLGHAGEKSLQTLMRHGLLKCTKTCKLNFCEHCVVGKKTRVKFGTANHDTREILEYVHSNVWGPTKTASIGGSHYFVTFVDDFSRRVWVYTMRANDEVLEIFVKWKKLVETQTGRKIKVLRSDNEGEYTSNLFLQVRCMLSNAGLDKKFWAEAVSYASHLVNRLPSTAIGGKTPMEMWSGKHAQDYDSLRIFGCPAYYHVKDGKLDPRARKAIFVGFKGGVKGFKLWDLEDKKFVYSRDVTFDEASMMKASSSQQVENKTKEVLQRVEFDATPYVPVSSTSKNGSTMEVTPRVEEYVVSSDVPQNEETIDDVDNDDFIATRRPRREIKKPRWLTKDMVVAYALPVIDDDISNTFGKALRSSESDQWKLAMEEEMKSLNQNQTWELVKLPKGKRDIGNKWVYTKKQGSPNQTTPRYKARLVAKGFAQKEGIDYNEVFSPVVKHTSIRILLALVAEYELELTQLDVKTAFLHGDLEDEIYMIQPCGFRVAGKENHVCRLIKSLYGLKQSPRQWYKRFDQFIQGQKFTRSEHDHCVYFRRLPDGAFIYLLLYVDDMLIASKNRDEIERLKKQLASEFEMKDLGDAQRILEMEIRRDKKNVSVWLTQKFYLKKVLERFGMDDKTKPVCTPLAPHFKLSSSSCPRSQEERDYMARVPYASAVGSLMYVMVCTRPDISQAVSMVSRYMHNPGKNQLLAVKWILRYLYGTVDVGLLFKKDCGQQCVGYCDSDFAGDLDKRRSTTGYIFTLGGGPVSWRSILQSTIALSTTEAEYMAATEAVKEAILLKGLLGDLGVIQENIAVFCDSQSAIFLAKNQTYHARTKHIDVKYHYVREIIESGVVLLRKIDTKDNPSDMLTKVISGVKFQHCLKLIQNLRLC</sequence>
<name>A0ACB8I7F5_CITSI</name>
<dbReference type="EMBL" id="CM039178">
    <property type="protein sequence ID" value="KAH9682989.1"/>
    <property type="molecule type" value="Genomic_DNA"/>
</dbReference>
<reference evidence="2" key="1">
    <citation type="journal article" date="2023" name="Hortic. Res.">
        <title>A chromosome-level phased genome enabling allele-level studies in sweet orange: a case study on citrus Huanglongbing tolerance.</title>
        <authorList>
            <person name="Wu B."/>
            <person name="Yu Q."/>
            <person name="Deng Z."/>
            <person name="Duan Y."/>
            <person name="Luo F."/>
            <person name="Gmitter F. Jr."/>
        </authorList>
    </citation>
    <scope>NUCLEOTIDE SEQUENCE [LARGE SCALE GENOMIC DNA]</scope>
    <source>
        <strain evidence="2">cv. Valencia</strain>
    </source>
</reference>